<keyword evidence="8" id="KW-0812">Transmembrane</keyword>
<dbReference type="InterPro" id="IPR004358">
    <property type="entry name" value="Sig_transdc_His_kin-like_C"/>
</dbReference>
<comment type="caution">
    <text evidence="12">The sequence shown here is derived from an EMBL/GenBank/DDBJ whole genome shotgun (WGS) entry which is preliminary data.</text>
</comment>
<dbReference type="CDD" id="cd16922">
    <property type="entry name" value="HATPase_EvgS-ArcB-TorS-like"/>
    <property type="match status" value="1"/>
</dbReference>
<dbReference type="Pfam" id="PF00672">
    <property type="entry name" value="HAMP"/>
    <property type="match status" value="1"/>
</dbReference>
<dbReference type="PROSITE" id="PS50110">
    <property type="entry name" value="RESPONSE_REGULATORY"/>
    <property type="match status" value="2"/>
</dbReference>
<dbReference type="InterPro" id="IPR005467">
    <property type="entry name" value="His_kinase_dom"/>
</dbReference>
<dbReference type="PANTHER" id="PTHR43047">
    <property type="entry name" value="TWO-COMPONENT HISTIDINE PROTEIN KINASE"/>
    <property type="match status" value="1"/>
</dbReference>
<reference evidence="12 13" key="1">
    <citation type="submission" date="2024-02" db="EMBL/GenBank/DDBJ databases">
        <authorList>
            <person name="Grouzdev D."/>
        </authorList>
    </citation>
    <scope>NUCLEOTIDE SEQUENCE [LARGE SCALE GENOMIC DNA]</scope>
    <source>
        <strain evidence="12 13">9N</strain>
    </source>
</reference>
<dbReference type="RefSeq" id="WP_332079885.1">
    <property type="nucleotide sequence ID" value="NZ_JAZHYN010000001.1"/>
</dbReference>
<feature type="modified residue" description="4-aspartylphosphate" evidence="7">
    <location>
        <position position="847"/>
    </location>
</feature>
<dbReference type="SMART" id="SM00388">
    <property type="entry name" value="HisKA"/>
    <property type="match status" value="1"/>
</dbReference>
<dbReference type="Gene3D" id="3.40.50.2300">
    <property type="match status" value="2"/>
</dbReference>
<protein>
    <recommendedName>
        <fullName evidence="3">histidine kinase</fullName>
        <ecNumber evidence="3">2.7.13.3</ecNumber>
    </recommendedName>
</protein>
<keyword evidence="6" id="KW-0418">Kinase</keyword>
<dbReference type="InterPro" id="IPR003660">
    <property type="entry name" value="HAMP_dom"/>
</dbReference>
<dbReference type="InterPro" id="IPR036097">
    <property type="entry name" value="HisK_dim/P_sf"/>
</dbReference>
<evidence type="ECO:0000256" key="5">
    <source>
        <dbReference type="ARBA" id="ARBA00022679"/>
    </source>
</evidence>
<feature type="domain" description="Histidine kinase" evidence="9">
    <location>
        <begin position="440"/>
        <end position="659"/>
    </location>
</feature>
<sequence>MKPLNIASLSNSIGSSIGKKIVFWFLTINVLSCGLLAWRTYDISRASLEDAVQTSLLVVAKKKAEQLENLTLEKIRSVESLMHNPSVSEAAREFSQAISEGGRESDFYKAVAEKYGPNLSRIADTFNYTDCALISPSGDVLFDQYGTLPFSENLLNGRLKGTELADTVDRARTLLQAEISAFEIYPGMKDPAAFIASPILENGVVVAVIVFQLNNRELYSVINDYTGLGETGEALVAANLNQNEMVIVNPLRHAAAPAFSIRTPLTSGAYPALSKALGGVHGSGLFSDPGNRQVVASWTYVPSFRWGMVVQQRVEEAFALTKAQRNATIWLLLFMAPPIVLLALAVARTITKPIRVAVRVAKQVAAGDLDATFEIKSHDETGQLLAAIRSMTADLRELYGSMEDKIRERTSELQLANEELSVARVAAEEASKTKSAFLANMSHELRTPLNAIIGYSEMLQEDAQDKGDFGPVEDLRKIESAGRHLLGLINDILDLSKIEAGKMEVFIERVDIRALVAEVRSIVRPLAEKSDNKLEVICPKDIGAFWSDETKVKQCLLNLMSNANKFTSKGKVTLTVERNADSFIYFRVADTGLGMNEEQLGRLFQAFTQADASTTKRFGGTGLGLAITKHFCVALGGDIAVESTPGTGSVFTIMIPDQQEPFERKPAGLTSESKNALVLVVDDDLVARELLTRTLENEGYQVITARHGLEALALARQHKPNAITLDVMMPHLDGWGVLKQLKDDPELRNIPVIVVTILNERGLAIPLGAVELLTKPIDRQRLTSLLTEYCGNPTETTVLIIEDDSATRDLLCRSVRGVGYRADAVVNGQEGLDWLSRSPPPNLILLDLMMPKLDGFGFLRELRKHHAYDHLPVVIVTAKELNADDIRDLSELKAEIITKDNDYLRELVTIMQECKRANGSDSLRQVPRQAMENQ</sequence>
<dbReference type="InterPro" id="IPR003661">
    <property type="entry name" value="HisK_dim/P_dom"/>
</dbReference>
<accession>A0ABU7XDC3</accession>
<keyword evidence="13" id="KW-1185">Reference proteome</keyword>
<keyword evidence="8" id="KW-0472">Membrane</keyword>
<evidence type="ECO:0000256" key="4">
    <source>
        <dbReference type="ARBA" id="ARBA00022553"/>
    </source>
</evidence>
<comment type="subcellular location">
    <subcellularLocation>
        <location evidence="2">Membrane</location>
    </subcellularLocation>
</comment>
<evidence type="ECO:0000259" key="11">
    <source>
        <dbReference type="PROSITE" id="PS50885"/>
    </source>
</evidence>
<dbReference type="SUPFAM" id="SSF47384">
    <property type="entry name" value="Homodimeric domain of signal transducing histidine kinase"/>
    <property type="match status" value="1"/>
</dbReference>
<dbReference type="SMART" id="SM00387">
    <property type="entry name" value="HATPase_c"/>
    <property type="match status" value="1"/>
</dbReference>
<dbReference type="Gene3D" id="1.10.287.130">
    <property type="match status" value="1"/>
</dbReference>
<evidence type="ECO:0000256" key="7">
    <source>
        <dbReference type="PROSITE-ProRule" id="PRU00169"/>
    </source>
</evidence>
<dbReference type="InterPro" id="IPR011006">
    <property type="entry name" value="CheY-like_superfamily"/>
</dbReference>
<keyword evidence="8" id="KW-1133">Transmembrane helix</keyword>
<dbReference type="SMART" id="SM00304">
    <property type="entry name" value="HAMP"/>
    <property type="match status" value="1"/>
</dbReference>
<proteinExistence type="predicted"/>
<dbReference type="PROSITE" id="PS50885">
    <property type="entry name" value="HAMP"/>
    <property type="match status" value="1"/>
</dbReference>
<evidence type="ECO:0000256" key="1">
    <source>
        <dbReference type="ARBA" id="ARBA00000085"/>
    </source>
</evidence>
<dbReference type="CDD" id="cd06225">
    <property type="entry name" value="HAMP"/>
    <property type="match status" value="1"/>
</dbReference>
<feature type="modified residue" description="4-aspartylphosphate" evidence="7">
    <location>
        <position position="726"/>
    </location>
</feature>
<dbReference type="EC" id="2.7.13.3" evidence="3"/>
<dbReference type="CDD" id="cd00082">
    <property type="entry name" value="HisKA"/>
    <property type="match status" value="1"/>
</dbReference>
<feature type="transmembrane region" description="Helical" evidence="8">
    <location>
        <begin position="21"/>
        <end position="38"/>
    </location>
</feature>
<dbReference type="Pfam" id="PF02518">
    <property type="entry name" value="HATPase_c"/>
    <property type="match status" value="1"/>
</dbReference>
<dbReference type="SUPFAM" id="SSF158472">
    <property type="entry name" value="HAMP domain-like"/>
    <property type="match status" value="1"/>
</dbReference>
<dbReference type="InterPro" id="IPR036890">
    <property type="entry name" value="HATPase_C_sf"/>
</dbReference>
<evidence type="ECO:0000313" key="12">
    <source>
        <dbReference type="EMBL" id="MEF3364992.1"/>
    </source>
</evidence>
<dbReference type="Gene3D" id="3.30.565.10">
    <property type="entry name" value="Histidine kinase-like ATPase, C-terminal domain"/>
    <property type="match status" value="1"/>
</dbReference>
<keyword evidence="5" id="KW-0808">Transferase</keyword>
<feature type="transmembrane region" description="Helical" evidence="8">
    <location>
        <begin position="327"/>
        <end position="347"/>
    </location>
</feature>
<organism evidence="12 13">
    <name type="scientific">Methylocystis borbori</name>
    <dbReference type="NCBI Taxonomy" id="3118750"/>
    <lineage>
        <taxon>Bacteria</taxon>
        <taxon>Pseudomonadati</taxon>
        <taxon>Pseudomonadota</taxon>
        <taxon>Alphaproteobacteria</taxon>
        <taxon>Hyphomicrobiales</taxon>
        <taxon>Methylocystaceae</taxon>
        <taxon>Methylocystis</taxon>
    </lineage>
</organism>
<dbReference type="InterPro" id="IPR003594">
    <property type="entry name" value="HATPase_dom"/>
</dbReference>
<dbReference type="Pfam" id="PF00072">
    <property type="entry name" value="Response_reg"/>
    <property type="match status" value="2"/>
</dbReference>
<dbReference type="PRINTS" id="PR00344">
    <property type="entry name" value="BCTRLSENSOR"/>
</dbReference>
<dbReference type="SMART" id="SM00448">
    <property type="entry name" value="REC"/>
    <property type="match status" value="2"/>
</dbReference>
<name>A0ABU7XDC3_9HYPH</name>
<evidence type="ECO:0000259" key="9">
    <source>
        <dbReference type="PROSITE" id="PS50109"/>
    </source>
</evidence>
<dbReference type="PANTHER" id="PTHR43047:SF72">
    <property type="entry name" value="OSMOSENSING HISTIDINE PROTEIN KINASE SLN1"/>
    <property type="match status" value="1"/>
</dbReference>
<dbReference type="SUPFAM" id="SSF52172">
    <property type="entry name" value="CheY-like"/>
    <property type="match status" value="2"/>
</dbReference>
<dbReference type="InterPro" id="IPR001789">
    <property type="entry name" value="Sig_transdc_resp-reg_receiver"/>
</dbReference>
<dbReference type="SUPFAM" id="SSF55874">
    <property type="entry name" value="ATPase domain of HSP90 chaperone/DNA topoisomerase II/histidine kinase"/>
    <property type="match status" value="1"/>
</dbReference>
<evidence type="ECO:0000256" key="3">
    <source>
        <dbReference type="ARBA" id="ARBA00012438"/>
    </source>
</evidence>
<dbReference type="Gene3D" id="6.10.340.10">
    <property type="match status" value="1"/>
</dbReference>
<evidence type="ECO:0000259" key="10">
    <source>
        <dbReference type="PROSITE" id="PS50110"/>
    </source>
</evidence>
<gene>
    <name evidence="12" type="ORF">V3H18_00425</name>
</gene>
<feature type="domain" description="Response regulatory" evidence="10">
    <location>
        <begin position="797"/>
        <end position="914"/>
    </location>
</feature>
<feature type="domain" description="HAMP" evidence="11">
    <location>
        <begin position="348"/>
        <end position="400"/>
    </location>
</feature>
<dbReference type="CDD" id="cd17574">
    <property type="entry name" value="REC_OmpR"/>
    <property type="match status" value="1"/>
</dbReference>
<dbReference type="Proteomes" id="UP001350748">
    <property type="component" value="Unassembled WGS sequence"/>
</dbReference>
<evidence type="ECO:0000256" key="8">
    <source>
        <dbReference type="SAM" id="Phobius"/>
    </source>
</evidence>
<dbReference type="Pfam" id="PF00512">
    <property type="entry name" value="HisKA"/>
    <property type="match status" value="1"/>
</dbReference>
<keyword evidence="4 7" id="KW-0597">Phosphoprotein</keyword>
<dbReference type="EMBL" id="JAZHYN010000001">
    <property type="protein sequence ID" value="MEF3364992.1"/>
    <property type="molecule type" value="Genomic_DNA"/>
</dbReference>
<evidence type="ECO:0000256" key="6">
    <source>
        <dbReference type="ARBA" id="ARBA00022777"/>
    </source>
</evidence>
<dbReference type="PROSITE" id="PS50109">
    <property type="entry name" value="HIS_KIN"/>
    <property type="match status" value="1"/>
</dbReference>
<evidence type="ECO:0000256" key="2">
    <source>
        <dbReference type="ARBA" id="ARBA00004370"/>
    </source>
</evidence>
<evidence type="ECO:0000313" key="13">
    <source>
        <dbReference type="Proteomes" id="UP001350748"/>
    </source>
</evidence>
<feature type="domain" description="Response regulatory" evidence="10">
    <location>
        <begin position="677"/>
        <end position="790"/>
    </location>
</feature>
<comment type="catalytic activity">
    <reaction evidence="1">
        <text>ATP + protein L-histidine = ADP + protein N-phospho-L-histidine.</text>
        <dbReference type="EC" id="2.7.13.3"/>
    </reaction>
</comment>